<name>A0A9D1PEV7_9FIRM</name>
<gene>
    <name evidence="1" type="ORF">H9747_11720</name>
</gene>
<dbReference type="EMBL" id="DXIQ01000077">
    <property type="protein sequence ID" value="HIV39641.1"/>
    <property type="molecule type" value="Genomic_DNA"/>
</dbReference>
<evidence type="ECO:0000313" key="1">
    <source>
        <dbReference type="EMBL" id="HIV39641.1"/>
    </source>
</evidence>
<comment type="caution">
    <text evidence="1">The sequence shown here is derived from an EMBL/GenBank/DDBJ whole genome shotgun (WGS) entry which is preliminary data.</text>
</comment>
<accession>A0A9D1PEV7</accession>
<dbReference type="AlphaFoldDB" id="A0A9D1PEV7"/>
<organism evidence="1 2">
    <name type="scientific">Candidatus Blautia stercorigallinarum</name>
    <dbReference type="NCBI Taxonomy" id="2838501"/>
    <lineage>
        <taxon>Bacteria</taxon>
        <taxon>Bacillati</taxon>
        <taxon>Bacillota</taxon>
        <taxon>Clostridia</taxon>
        <taxon>Lachnospirales</taxon>
        <taxon>Lachnospiraceae</taxon>
        <taxon>Blautia</taxon>
    </lineage>
</organism>
<dbReference type="Proteomes" id="UP000886814">
    <property type="component" value="Unassembled WGS sequence"/>
</dbReference>
<evidence type="ECO:0000313" key="2">
    <source>
        <dbReference type="Proteomes" id="UP000886814"/>
    </source>
</evidence>
<proteinExistence type="predicted"/>
<reference evidence="1" key="2">
    <citation type="submission" date="2021-04" db="EMBL/GenBank/DDBJ databases">
        <authorList>
            <person name="Gilroy R."/>
        </authorList>
    </citation>
    <scope>NUCLEOTIDE SEQUENCE</scope>
    <source>
        <strain evidence="1">CHK195-9823</strain>
    </source>
</reference>
<protein>
    <submittedName>
        <fullName evidence="1">Uncharacterized protein</fullName>
    </submittedName>
</protein>
<sequence length="284" mass="31746">MKIIEQFIKGKENSLKTCEDGLFTGSFMAAVIDGVTPKSRYLWQGKTSGCYAKDILLAFLGKIQRSELKSQTPEEFFSLLDRQLAIASGMPARKAGAGNSDSGVLRFTDYPRASIILYNDICREIWAYGDCQCAVNGRVYTHEKEIDRLNAGLRAFCLEYELQKGKTIEELAQLPADPGRTAIEENLKLQMAFENKNIPFGYPVLNGQGIAPSMIKVYPVKYGDEILLASDGYPVLGGTLAESEKELQRILKEDPLCFRVYRSTKGKKSCNISFDDRAYCRILV</sequence>
<reference evidence="1" key="1">
    <citation type="journal article" date="2021" name="PeerJ">
        <title>Extensive microbial diversity within the chicken gut microbiome revealed by metagenomics and culture.</title>
        <authorList>
            <person name="Gilroy R."/>
            <person name="Ravi A."/>
            <person name="Getino M."/>
            <person name="Pursley I."/>
            <person name="Horton D.L."/>
            <person name="Alikhan N.F."/>
            <person name="Baker D."/>
            <person name="Gharbi K."/>
            <person name="Hall N."/>
            <person name="Watson M."/>
            <person name="Adriaenssens E.M."/>
            <person name="Foster-Nyarko E."/>
            <person name="Jarju S."/>
            <person name="Secka A."/>
            <person name="Antonio M."/>
            <person name="Oren A."/>
            <person name="Chaudhuri R.R."/>
            <person name="La Ragione R."/>
            <person name="Hildebrand F."/>
            <person name="Pallen M.J."/>
        </authorList>
    </citation>
    <scope>NUCLEOTIDE SEQUENCE</scope>
    <source>
        <strain evidence="1">CHK195-9823</strain>
    </source>
</reference>